<evidence type="ECO:0000313" key="3">
    <source>
        <dbReference type="EMBL" id="MEQ6289683.1"/>
    </source>
</evidence>
<dbReference type="Proteomes" id="UP001433638">
    <property type="component" value="Unassembled WGS sequence"/>
</dbReference>
<keyword evidence="2" id="KW-0732">Signal</keyword>
<dbReference type="EMBL" id="JBEFLD010000002">
    <property type="protein sequence ID" value="MEQ6289683.1"/>
    <property type="molecule type" value="Genomic_DNA"/>
</dbReference>
<dbReference type="Gene3D" id="2.20.130.30">
    <property type="entry name" value="Protein of unknown function DUF2782"/>
    <property type="match status" value="1"/>
</dbReference>
<evidence type="ECO:0000256" key="2">
    <source>
        <dbReference type="SAM" id="SignalP"/>
    </source>
</evidence>
<protein>
    <submittedName>
        <fullName evidence="3">DUF2782 domain-containing protein</fullName>
    </submittedName>
</protein>
<dbReference type="Pfam" id="PF11191">
    <property type="entry name" value="DUF2782"/>
    <property type="match status" value="1"/>
</dbReference>
<name>A0ABV1M0J1_9NEIS</name>
<evidence type="ECO:0000256" key="1">
    <source>
        <dbReference type="SAM" id="MobiDB-lite"/>
    </source>
</evidence>
<evidence type="ECO:0000313" key="4">
    <source>
        <dbReference type="Proteomes" id="UP001433638"/>
    </source>
</evidence>
<gene>
    <name evidence="3" type="ORF">ABNW52_03555</name>
</gene>
<feature type="compositionally biased region" description="Polar residues" evidence="1">
    <location>
        <begin position="73"/>
        <end position="87"/>
    </location>
</feature>
<dbReference type="RefSeq" id="WP_349584105.1">
    <property type="nucleotide sequence ID" value="NZ_JBEFLD010000002.1"/>
</dbReference>
<sequence length="94" mass="10311">MQRILLASLLLATFAAHAAPAPAPAAVEPERQVTDHGNSTVEEYRRNGQVYQIKVNPDGAPSYMLLDEDHGLKQQNTGSTQRPTLTPSWPLLTF</sequence>
<accession>A0ABV1M0J1</accession>
<reference evidence="3" key="1">
    <citation type="submission" date="2024-06" db="EMBL/GenBank/DDBJ databases">
        <title>Genome sequence of Vogesella sp. MAHUQ-64.</title>
        <authorList>
            <person name="Huq M.A."/>
        </authorList>
    </citation>
    <scope>NUCLEOTIDE SEQUENCE</scope>
    <source>
        <strain evidence="3">MAHUQ-64</strain>
    </source>
</reference>
<feature type="signal peptide" evidence="2">
    <location>
        <begin position="1"/>
        <end position="18"/>
    </location>
</feature>
<dbReference type="InterPro" id="IPR021357">
    <property type="entry name" value="DUF2782"/>
</dbReference>
<organism evidence="3 4">
    <name type="scientific">Vogesella oryzagri</name>
    <dbReference type="NCBI Taxonomy" id="3160864"/>
    <lineage>
        <taxon>Bacteria</taxon>
        <taxon>Pseudomonadati</taxon>
        <taxon>Pseudomonadota</taxon>
        <taxon>Betaproteobacteria</taxon>
        <taxon>Neisseriales</taxon>
        <taxon>Chromobacteriaceae</taxon>
        <taxon>Vogesella</taxon>
    </lineage>
</organism>
<keyword evidence="4" id="KW-1185">Reference proteome</keyword>
<feature type="region of interest" description="Disordered" evidence="1">
    <location>
        <begin position="69"/>
        <end position="94"/>
    </location>
</feature>
<proteinExistence type="predicted"/>
<feature type="chain" id="PRO_5046750923" evidence="2">
    <location>
        <begin position="19"/>
        <end position="94"/>
    </location>
</feature>
<comment type="caution">
    <text evidence="3">The sequence shown here is derived from an EMBL/GenBank/DDBJ whole genome shotgun (WGS) entry which is preliminary data.</text>
</comment>